<dbReference type="InterPro" id="IPR029021">
    <property type="entry name" value="Prot-tyrosine_phosphatase-like"/>
</dbReference>
<dbReference type="Proteomes" id="UP000234275">
    <property type="component" value="Unassembled WGS sequence"/>
</dbReference>
<dbReference type="GO" id="GO:0004721">
    <property type="term" value="F:phosphoprotein phosphatase activity"/>
    <property type="evidence" value="ECO:0007669"/>
    <property type="project" value="InterPro"/>
</dbReference>
<dbReference type="Gene3D" id="3.90.190.10">
    <property type="entry name" value="Protein tyrosine phosphatase superfamily"/>
    <property type="match status" value="1"/>
</dbReference>
<dbReference type="AlphaFoldDB" id="A0A2I2G8D1"/>
<dbReference type="GeneID" id="36555392"/>
<dbReference type="PROSITE" id="PS00383">
    <property type="entry name" value="TYR_PHOSPHATASE_1"/>
    <property type="match status" value="1"/>
</dbReference>
<gene>
    <name evidence="1" type="ORF">P170DRAFT_426103</name>
</gene>
<reference evidence="1 2" key="1">
    <citation type="submission" date="2016-12" db="EMBL/GenBank/DDBJ databases">
        <title>The genomes of Aspergillus section Nigri reveals drivers in fungal speciation.</title>
        <authorList>
            <consortium name="DOE Joint Genome Institute"/>
            <person name="Vesth T.C."/>
            <person name="Nybo J."/>
            <person name="Theobald S."/>
            <person name="Brandl J."/>
            <person name="Frisvad J.C."/>
            <person name="Nielsen K.F."/>
            <person name="Lyhne E.K."/>
            <person name="Kogle M.E."/>
            <person name="Kuo A."/>
            <person name="Riley R."/>
            <person name="Clum A."/>
            <person name="Nolan M."/>
            <person name="Lipzen A."/>
            <person name="Salamov A."/>
            <person name="Henrissat B."/>
            <person name="Wiebenga A."/>
            <person name="De Vries R.P."/>
            <person name="Grigoriev I.V."/>
            <person name="Mortensen U.H."/>
            <person name="Andersen M.R."/>
            <person name="Baker S.E."/>
        </authorList>
    </citation>
    <scope>NUCLEOTIDE SEQUENCE [LARGE SCALE GENOMIC DNA]</scope>
    <source>
        <strain evidence="1 2">IBT 23096</strain>
    </source>
</reference>
<dbReference type="PANTHER" id="PTHR31126:SF1">
    <property type="entry name" value="TYROSINE SPECIFIC PROTEIN PHOSPHATASES DOMAIN-CONTAINING PROTEIN"/>
    <property type="match status" value="1"/>
</dbReference>
<sequence>MKPTLILKLDLLLPTKLLDHPPPTPSRLLTVPGVHNIRDLGGLPTRHGRIKHSKLFRSAQPGSITPAGADVLRKLGISTIFDLRSTGESDTHDSSMRVTEVAGIRRVAAPVFSSRGVAQGAGKSTKSRCESYAMGEIGFRKEYRDILTAGGDAFRPILLHLRDGYSGCLFHCTLGRDRTGILAAVILTLVGVDDATIEMDYCLSEQGLKDWRPALEGILWRKEPGVFGVEEVRNIFSVSADQVQGIESESDVGVYEV</sequence>
<dbReference type="Pfam" id="PF13350">
    <property type="entry name" value="Y_phosphatase3"/>
    <property type="match status" value="1"/>
</dbReference>
<proteinExistence type="predicted"/>
<dbReference type="PANTHER" id="PTHR31126">
    <property type="entry name" value="TYROSINE-PROTEIN PHOSPHATASE"/>
    <property type="match status" value="1"/>
</dbReference>
<dbReference type="RefSeq" id="XP_024704434.1">
    <property type="nucleotide sequence ID" value="XM_024847693.1"/>
</dbReference>
<evidence type="ECO:0000313" key="2">
    <source>
        <dbReference type="Proteomes" id="UP000234275"/>
    </source>
</evidence>
<keyword evidence="2" id="KW-1185">Reference proteome</keyword>
<evidence type="ECO:0000313" key="1">
    <source>
        <dbReference type="EMBL" id="PLB49132.1"/>
    </source>
</evidence>
<dbReference type="EMBL" id="MSFO01000004">
    <property type="protein sequence ID" value="PLB49132.1"/>
    <property type="molecule type" value="Genomic_DNA"/>
</dbReference>
<name>A0A2I2G8D1_9EURO</name>
<dbReference type="VEuPathDB" id="FungiDB:P170DRAFT_426103"/>
<accession>A0A2I2G8D1</accession>
<dbReference type="SUPFAM" id="SSF52799">
    <property type="entry name" value="(Phosphotyrosine protein) phosphatases II"/>
    <property type="match status" value="1"/>
</dbReference>
<dbReference type="InterPro" id="IPR026893">
    <property type="entry name" value="Tyr/Ser_Pase_IphP-type"/>
</dbReference>
<dbReference type="InterPro" id="IPR016130">
    <property type="entry name" value="Tyr_Pase_AS"/>
</dbReference>
<evidence type="ECO:0008006" key="3">
    <source>
        <dbReference type="Google" id="ProtNLM"/>
    </source>
</evidence>
<comment type="caution">
    <text evidence="1">The sequence shown here is derived from an EMBL/GenBank/DDBJ whole genome shotgun (WGS) entry which is preliminary data.</text>
</comment>
<protein>
    <recommendedName>
        <fullName evidence="3">Tyrosine specific protein phosphatases domain-containing protein</fullName>
    </recommendedName>
</protein>
<dbReference type="OrthoDB" id="449382at2759"/>
<organism evidence="1 2">
    <name type="scientific">Aspergillus steynii IBT 23096</name>
    <dbReference type="NCBI Taxonomy" id="1392250"/>
    <lineage>
        <taxon>Eukaryota</taxon>
        <taxon>Fungi</taxon>
        <taxon>Dikarya</taxon>
        <taxon>Ascomycota</taxon>
        <taxon>Pezizomycotina</taxon>
        <taxon>Eurotiomycetes</taxon>
        <taxon>Eurotiomycetidae</taxon>
        <taxon>Eurotiales</taxon>
        <taxon>Aspergillaceae</taxon>
        <taxon>Aspergillus</taxon>
        <taxon>Aspergillus subgen. Circumdati</taxon>
    </lineage>
</organism>